<sequence>MTKNGGLMFVGRENELKILNRVFSSNRQESVLIYGRRRIGKTELIKEAIEDFEGEYIQECKYKNYKVTQTVVDQEIEQVKNVNMSCYKYGFFSKSGFDLTNDSNLISYTLDDLYHSFSENI</sequence>
<dbReference type="STRING" id="518637.EUBIFOR_01529"/>
<keyword evidence="3" id="KW-1185">Reference proteome</keyword>
<dbReference type="Proteomes" id="UP000004315">
    <property type="component" value="Unassembled WGS sequence"/>
</dbReference>
<evidence type="ECO:0000313" key="3">
    <source>
        <dbReference type="Proteomes" id="UP000004315"/>
    </source>
</evidence>
<proteinExistence type="predicted"/>
<dbReference type="InterPro" id="IPR027417">
    <property type="entry name" value="P-loop_NTPase"/>
</dbReference>
<feature type="domain" description="ATPase" evidence="1">
    <location>
        <begin position="9"/>
        <end position="64"/>
    </location>
</feature>
<dbReference type="AlphaFoldDB" id="B7CBF4"/>
<dbReference type="eggNOG" id="COG1672">
    <property type="taxonomic scope" value="Bacteria"/>
</dbReference>
<dbReference type="SUPFAM" id="SSF52540">
    <property type="entry name" value="P-loop containing nucleoside triphosphate hydrolases"/>
    <property type="match status" value="1"/>
</dbReference>
<accession>B7CBF4</accession>
<name>B7CBF4_9FIRM</name>
<comment type="caution">
    <text evidence="2">The sequence shown here is derived from an EMBL/GenBank/DDBJ whole genome shotgun (WGS) entry which is preliminary data.</text>
</comment>
<evidence type="ECO:0000313" key="2">
    <source>
        <dbReference type="EMBL" id="EEC89903.1"/>
    </source>
</evidence>
<reference evidence="2 3" key="1">
    <citation type="submission" date="2008-10" db="EMBL/GenBank/DDBJ databases">
        <authorList>
            <person name="Fulton L."/>
            <person name="Clifton S."/>
            <person name="Fulton B."/>
            <person name="Xu J."/>
            <person name="Minx P."/>
            <person name="Pepin K.H."/>
            <person name="Johnson M."/>
            <person name="Bhonagiri V."/>
            <person name="Nash W.E."/>
            <person name="Mardis E.R."/>
            <person name="Wilson R.K."/>
        </authorList>
    </citation>
    <scope>NUCLEOTIDE SEQUENCE [LARGE SCALE GENOMIC DNA]</scope>
    <source>
        <strain evidence="2 3">DSM 3989</strain>
    </source>
</reference>
<dbReference type="Pfam" id="PF01637">
    <property type="entry name" value="ATPase_2"/>
    <property type="match status" value="1"/>
</dbReference>
<organism evidence="2 3">
    <name type="scientific">Holdemanella biformis DSM 3989</name>
    <dbReference type="NCBI Taxonomy" id="518637"/>
    <lineage>
        <taxon>Bacteria</taxon>
        <taxon>Bacillati</taxon>
        <taxon>Bacillota</taxon>
        <taxon>Erysipelotrichia</taxon>
        <taxon>Erysipelotrichales</taxon>
        <taxon>Erysipelotrichaceae</taxon>
        <taxon>Holdemanella</taxon>
    </lineage>
</organism>
<protein>
    <recommendedName>
        <fullName evidence="1">ATPase domain-containing protein</fullName>
    </recommendedName>
</protein>
<gene>
    <name evidence="2" type="ORF">EUBIFOR_01529</name>
</gene>
<dbReference type="EMBL" id="ABYT01000082">
    <property type="protein sequence ID" value="EEC89903.1"/>
    <property type="molecule type" value="Genomic_DNA"/>
</dbReference>
<dbReference type="PANTHER" id="PTHR34704">
    <property type="entry name" value="ATPASE"/>
    <property type="match status" value="1"/>
</dbReference>
<dbReference type="PANTHER" id="PTHR34704:SF1">
    <property type="entry name" value="ATPASE"/>
    <property type="match status" value="1"/>
</dbReference>
<dbReference type="HOGENOM" id="CLU_2235385_0_0_9"/>
<dbReference type="Gene3D" id="3.40.50.300">
    <property type="entry name" value="P-loop containing nucleotide triphosphate hydrolases"/>
    <property type="match status" value="1"/>
</dbReference>
<dbReference type="InterPro" id="IPR011579">
    <property type="entry name" value="ATPase_dom"/>
</dbReference>
<dbReference type="GO" id="GO:0005524">
    <property type="term" value="F:ATP binding"/>
    <property type="evidence" value="ECO:0007669"/>
    <property type="project" value="InterPro"/>
</dbReference>
<evidence type="ECO:0000259" key="1">
    <source>
        <dbReference type="Pfam" id="PF01637"/>
    </source>
</evidence>
<reference evidence="2 3" key="2">
    <citation type="submission" date="2008-11" db="EMBL/GenBank/DDBJ databases">
        <title>Draft genome sequence of Eubacterium biforme (DSM 3989).</title>
        <authorList>
            <person name="Sudarsanam P."/>
            <person name="Ley R."/>
            <person name="Guruge J."/>
            <person name="Turnbaugh P.J."/>
            <person name="Mahowald M."/>
            <person name="Liep D."/>
            <person name="Gordon J."/>
        </authorList>
    </citation>
    <scope>NUCLEOTIDE SEQUENCE [LARGE SCALE GENOMIC DNA]</scope>
    <source>
        <strain evidence="2 3">DSM 3989</strain>
    </source>
</reference>